<dbReference type="InterPro" id="IPR058248">
    <property type="entry name" value="Lxx211020-like"/>
</dbReference>
<keyword evidence="1" id="KW-0732">Signal</keyword>
<sequence length="168" mass="18127">MKCLAPVFRYSRAALAGLSMAGSLMIGCISSANAAMVSITDPAVRAVPPTSTNTAAFMTLQNKGKDDIKLVGVDSSIAARVEIHGHRHEGHKMVMFKMDDLPLPAGKEVRLESGGYHIMIMGLKKTLKEGEEVPLTLHFSDSDAIDILAPVKPLMETMSKDPHGHMHH</sequence>
<dbReference type="PANTHER" id="PTHR36302:SF1">
    <property type="entry name" value="COPPER CHAPERONE PCU(A)C"/>
    <property type="match status" value="1"/>
</dbReference>
<dbReference type="InterPro" id="IPR007410">
    <property type="entry name" value="LpqE-like"/>
</dbReference>
<feature type="signal peptide" evidence="1">
    <location>
        <begin position="1"/>
        <end position="34"/>
    </location>
</feature>
<dbReference type="RefSeq" id="WP_354008758.1">
    <property type="nucleotide sequence ID" value="NZ_JBEWTA010000001.1"/>
</dbReference>
<dbReference type="SUPFAM" id="SSF110087">
    <property type="entry name" value="DR1885-like metal-binding protein"/>
    <property type="match status" value="1"/>
</dbReference>
<dbReference type="InterPro" id="IPR036182">
    <property type="entry name" value="PCuAC_sf"/>
</dbReference>
<evidence type="ECO:0000313" key="3">
    <source>
        <dbReference type="Proteomes" id="UP001549366"/>
    </source>
</evidence>
<feature type="chain" id="PRO_5045532432" evidence="1">
    <location>
        <begin position="35"/>
        <end position="168"/>
    </location>
</feature>
<accession>A0ABV2SLR5</accession>
<keyword evidence="3" id="KW-1185">Reference proteome</keyword>
<evidence type="ECO:0000256" key="1">
    <source>
        <dbReference type="SAM" id="SignalP"/>
    </source>
</evidence>
<protein>
    <submittedName>
        <fullName evidence="2">Copper(I)-binding protein</fullName>
    </submittedName>
</protein>
<proteinExistence type="predicted"/>
<dbReference type="Proteomes" id="UP001549366">
    <property type="component" value="Unassembled WGS sequence"/>
</dbReference>
<dbReference type="PANTHER" id="PTHR36302">
    <property type="entry name" value="BLR7088 PROTEIN"/>
    <property type="match status" value="1"/>
</dbReference>
<comment type="caution">
    <text evidence="2">The sequence shown here is derived from an EMBL/GenBank/DDBJ whole genome shotgun (WGS) entry which is preliminary data.</text>
</comment>
<organism evidence="2 3">
    <name type="scientific">Endozoicomonas lisbonensis</name>
    <dbReference type="NCBI Taxonomy" id="3120522"/>
    <lineage>
        <taxon>Bacteria</taxon>
        <taxon>Pseudomonadati</taxon>
        <taxon>Pseudomonadota</taxon>
        <taxon>Gammaproteobacteria</taxon>
        <taxon>Oceanospirillales</taxon>
        <taxon>Endozoicomonadaceae</taxon>
        <taxon>Endozoicomonas</taxon>
    </lineage>
</organism>
<dbReference type="EMBL" id="JBEWTB010000002">
    <property type="protein sequence ID" value="MET4758700.1"/>
    <property type="molecule type" value="Genomic_DNA"/>
</dbReference>
<evidence type="ECO:0000313" key="2">
    <source>
        <dbReference type="EMBL" id="MET4758700.1"/>
    </source>
</evidence>
<gene>
    <name evidence="2" type="ORF">V5J35_003892</name>
</gene>
<dbReference type="Pfam" id="PF04314">
    <property type="entry name" value="PCuAC"/>
    <property type="match status" value="1"/>
</dbReference>
<dbReference type="PROSITE" id="PS51257">
    <property type="entry name" value="PROKAR_LIPOPROTEIN"/>
    <property type="match status" value="1"/>
</dbReference>
<name>A0ABV2SLR5_9GAMM</name>
<reference evidence="2 3" key="1">
    <citation type="submission" date="2024-06" db="EMBL/GenBank/DDBJ databases">
        <title>Genomic Encyclopedia of Type Strains, Phase V (KMG-V): Genome sequencing to study the core and pangenomes of soil and plant-associated prokaryotes.</title>
        <authorList>
            <person name="Whitman W."/>
        </authorList>
    </citation>
    <scope>NUCLEOTIDE SEQUENCE [LARGE SCALE GENOMIC DNA]</scope>
    <source>
        <strain evidence="2 3">NE40</strain>
    </source>
</reference>
<dbReference type="Gene3D" id="2.60.40.1890">
    <property type="entry name" value="PCu(A)C copper chaperone"/>
    <property type="match status" value="1"/>
</dbReference>